<dbReference type="AlphaFoldDB" id="A0A0R1ZRX5"/>
<evidence type="ECO:0000313" key="3">
    <source>
        <dbReference type="EMBL" id="KRM53539.1"/>
    </source>
</evidence>
<feature type="domain" description="Phosphatidic acid phosphatase type 2/haloperoxidase" evidence="2">
    <location>
        <begin position="88"/>
        <end position="202"/>
    </location>
</feature>
<feature type="transmembrane region" description="Helical" evidence="1">
    <location>
        <begin position="126"/>
        <end position="148"/>
    </location>
</feature>
<sequence length="224" mass="25261">MDLKENKNRPILATVYAIIFLILLLLVKLNSPIVHGIDHIVQSIVFSFTNEHLTIFISILTNFGSPVVSLILACLVLAFVFFKREYAAAIWGLGTLIIGNGLAWVFKHIAARPRPALVQRLAPAHGYSFPSGHVFGTTLFVLLLLTLIVPRIKNHTTQTLIRILAVIWVIFIMLSRIYLRVHYPTDTFGSLLLAGAVWEFAVMIWIKFFKKKIDAANSEGRHFQ</sequence>
<feature type="transmembrane region" description="Helical" evidence="1">
    <location>
        <begin position="160"/>
        <end position="179"/>
    </location>
</feature>
<dbReference type="PATRIC" id="fig|1423820.4.peg.452"/>
<reference evidence="3 4" key="1">
    <citation type="journal article" date="2015" name="Genome Announc.">
        <title>Expanding the biotechnology potential of lactobacilli through comparative genomics of 213 strains and associated genera.</title>
        <authorList>
            <person name="Sun Z."/>
            <person name="Harris H.M."/>
            <person name="McCann A."/>
            <person name="Guo C."/>
            <person name="Argimon S."/>
            <person name="Zhang W."/>
            <person name="Yang X."/>
            <person name="Jeffery I.B."/>
            <person name="Cooney J.C."/>
            <person name="Kagawa T.F."/>
            <person name="Liu W."/>
            <person name="Song Y."/>
            <person name="Salvetti E."/>
            <person name="Wrobel A."/>
            <person name="Rasinkangas P."/>
            <person name="Parkhill J."/>
            <person name="Rea M.C."/>
            <person name="O'Sullivan O."/>
            <person name="Ritari J."/>
            <person name="Douillard F.P."/>
            <person name="Paul Ross R."/>
            <person name="Yang R."/>
            <person name="Briner A.E."/>
            <person name="Felis G.E."/>
            <person name="de Vos W.M."/>
            <person name="Barrangou R."/>
            <person name="Klaenhammer T.R."/>
            <person name="Caufield P.W."/>
            <person name="Cui Y."/>
            <person name="Zhang H."/>
            <person name="O'Toole P.W."/>
        </authorList>
    </citation>
    <scope>NUCLEOTIDE SEQUENCE [LARGE SCALE GENOMIC DNA]</scope>
    <source>
        <strain evidence="3 4">DSM 20653</strain>
    </source>
</reference>
<accession>A0A0R1ZRX5</accession>
<organism evidence="3 4">
    <name type="scientific">Ligilactobacillus araffinosus DSM 20653</name>
    <dbReference type="NCBI Taxonomy" id="1423820"/>
    <lineage>
        <taxon>Bacteria</taxon>
        <taxon>Bacillati</taxon>
        <taxon>Bacillota</taxon>
        <taxon>Bacilli</taxon>
        <taxon>Lactobacillales</taxon>
        <taxon>Lactobacillaceae</taxon>
        <taxon>Ligilactobacillus</taxon>
    </lineage>
</organism>
<dbReference type="Gene3D" id="1.20.144.10">
    <property type="entry name" value="Phosphatidic acid phosphatase type 2/haloperoxidase"/>
    <property type="match status" value="2"/>
</dbReference>
<keyword evidence="1" id="KW-0812">Transmembrane</keyword>
<gene>
    <name evidence="3" type="ORF">FC64_GL000451</name>
</gene>
<protein>
    <submittedName>
        <fullName evidence="3">Phosphatidylglycerophosphatase B</fullName>
    </submittedName>
</protein>
<comment type="caution">
    <text evidence="3">The sequence shown here is derived from an EMBL/GenBank/DDBJ whole genome shotgun (WGS) entry which is preliminary data.</text>
</comment>
<dbReference type="InterPro" id="IPR036938">
    <property type="entry name" value="PAP2/HPO_sf"/>
</dbReference>
<name>A0A0R1ZRX5_9LACO</name>
<keyword evidence="1" id="KW-0472">Membrane</keyword>
<feature type="transmembrane region" description="Helical" evidence="1">
    <location>
        <begin position="53"/>
        <end position="81"/>
    </location>
</feature>
<dbReference type="PANTHER" id="PTHR14969:SF13">
    <property type="entry name" value="AT30094P"/>
    <property type="match status" value="1"/>
</dbReference>
<dbReference type="PANTHER" id="PTHR14969">
    <property type="entry name" value="SPHINGOSINE-1-PHOSPHATE PHOSPHOHYDROLASE"/>
    <property type="match status" value="1"/>
</dbReference>
<dbReference type="InterPro" id="IPR000326">
    <property type="entry name" value="PAP2/HPO"/>
</dbReference>
<evidence type="ECO:0000256" key="1">
    <source>
        <dbReference type="SAM" id="Phobius"/>
    </source>
</evidence>
<dbReference type="STRING" id="1423820.FC64_GL000451"/>
<dbReference type="Proteomes" id="UP000051291">
    <property type="component" value="Unassembled WGS sequence"/>
</dbReference>
<keyword evidence="4" id="KW-1185">Reference proteome</keyword>
<evidence type="ECO:0000313" key="4">
    <source>
        <dbReference type="Proteomes" id="UP000051291"/>
    </source>
</evidence>
<keyword evidence="1" id="KW-1133">Transmembrane helix</keyword>
<dbReference type="SUPFAM" id="SSF48317">
    <property type="entry name" value="Acid phosphatase/Vanadium-dependent haloperoxidase"/>
    <property type="match status" value="1"/>
</dbReference>
<dbReference type="SMART" id="SM00014">
    <property type="entry name" value="acidPPc"/>
    <property type="match status" value="1"/>
</dbReference>
<feature type="transmembrane region" description="Helical" evidence="1">
    <location>
        <begin position="12"/>
        <end position="33"/>
    </location>
</feature>
<feature type="transmembrane region" description="Helical" evidence="1">
    <location>
        <begin position="88"/>
        <end position="106"/>
    </location>
</feature>
<evidence type="ECO:0000259" key="2">
    <source>
        <dbReference type="SMART" id="SM00014"/>
    </source>
</evidence>
<dbReference type="RefSeq" id="WP_057906043.1">
    <property type="nucleotide sequence ID" value="NZ_AYYZ01000002.1"/>
</dbReference>
<dbReference type="CDD" id="cd03392">
    <property type="entry name" value="PAP2_like_2"/>
    <property type="match status" value="1"/>
</dbReference>
<proteinExistence type="predicted"/>
<dbReference type="Pfam" id="PF01569">
    <property type="entry name" value="PAP2"/>
    <property type="match status" value="1"/>
</dbReference>
<feature type="transmembrane region" description="Helical" evidence="1">
    <location>
        <begin position="191"/>
        <end position="209"/>
    </location>
</feature>
<dbReference type="EMBL" id="AYYZ01000002">
    <property type="protein sequence ID" value="KRM53539.1"/>
    <property type="molecule type" value="Genomic_DNA"/>
</dbReference>